<protein>
    <submittedName>
        <fullName evidence="3">Glycosyltransferase family 1 protein</fullName>
    </submittedName>
</protein>
<dbReference type="Pfam" id="PF13439">
    <property type="entry name" value="Glyco_transf_4"/>
    <property type="match status" value="1"/>
</dbReference>
<dbReference type="Proteomes" id="UP000321172">
    <property type="component" value="Chromosome"/>
</dbReference>
<keyword evidence="3" id="KW-0808">Transferase</keyword>
<reference evidence="3 4" key="1">
    <citation type="journal article" date="2013" name="J. Microbiol. Biotechnol.">
        <title>Novosphingobium ginsenosidimutans sp. nov., with the ability to convert ginsenoside.</title>
        <authorList>
            <person name="Kim J.K."/>
            <person name="He D."/>
            <person name="Liu Q.M."/>
            <person name="Park H.Y."/>
            <person name="Jung M.S."/>
            <person name="Yoon M.H."/>
            <person name="Kim S.C."/>
            <person name="Im W.T."/>
        </authorList>
    </citation>
    <scope>NUCLEOTIDE SEQUENCE [LARGE SCALE GENOMIC DNA]</scope>
    <source>
        <strain evidence="3 4">FW-6</strain>
    </source>
</reference>
<gene>
    <name evidence="3" type="ORF">FRF71_03035</name>
</gene>
<dbReference type="PANTHER" id="PTHR45947:SF3">
    <property type="entry name" value="SULFOQUINOVOSYL TRANSFERASE SQD2"/>
    <property type="match status" value="1"/>
</dbReference>
<dbReference type="PANTHER" id="PTHR45947">
    <property type="entry name" value="SULFOQUINOVOSYL TRANSFERASE SQD2"/>
    <property type="match status" value="1"/>
</dbReference>
<dbReference type="CDD" id="cd03814">
    <property type="entry name" value="GT4-like"/>
    <property type="match status" value="1"/>
</dbReference>
<evidence type="ECO:0000259" key="1">
    <source>
        <dbReference type="Pfam" id="PF00534"/>
    </source>
</evidence>
<feature type="domain" description="Glycosyltransferase subfamily 4-like N-terminal" evidence="2">
    <location>
        <begin position="14"/>
        <end position="164"/>
    </location>
</feature>
<dbReference type="Gene3D" id="3.40.50.2000">
    <property type="entry name" value="Glycogen Phosphorylase B"/>
    <property type="match status" value="2"/>
</dbReference>
<proteinExistence type="predicted"/>
<dbReference type="EMBL" id="CP042345">
    <property type="protein sequence ID" value="QEA15196.1"/>
    <property type="molecule type" value="Genomic_DNA"/>
</dbReference>
<feature type="domain" description="Glycosyl transferase family 1" evidence="1">
    <location>
        <begin position="180"/>
        <end position="291"/>
    </location>
</feature>
<sequence length="359" mass="39276">MRIAIATDAWFPQVNGVVRTLAATVAELDRRGYEVELITPQNFATMPMPGYASIRLAMAPRFTTRRMLGRFKPDVVHIATEGPIGWSARGWCKSHGVPFTSAFHTQFPKYAAVRTGLSEDVFWPVMRRFHRSSRAVLAATPSLEVELRERGIKQVRPWGRGVDHWLFRPTGELHEAIANLPKPILLNVGRVAPEKNLEAFLDANLPGSKVIVGDGPDLDRLKALYPKVHFIGALAGEELAAAYRTADCFVFPSLTDTFGLVVVEALSSGVPVAAYPVQGPIDILGPNGRGTGKEMPATVGVCDDDLEHAVLKALTLDRSAAAVFGQRFSWERATDQFVAAITAARMEVQSRSDHELALV</sequence>
<name>A0A5B8S0X5_9SPHN</name>
<organism evidence="3 4">
    <name type="scientific">Novosphingobium ginsenosidimutans</name>
    <dbReference type="NCBI Taxonomy" id="1176536"/>
    <lineage>
        <taxon>Bacteria</taxon>
        <taxon>Pseudomonadati</taxon>
        <taxon>Pseudomonadota</taxon>
        <taxon>Alphaproteobacteria</taxon>
        <taxon>Sphingomonadales</taxon>
        <taxon>Sphingomonadaceae</taxon>
        <taxon>Novosphingobium</taxon>
    </lineage>
</organism>
<dbReference type="Pfam" id="PF00534">
    <property type="entry name" value="Glycos_transf_1"/>
    <property type="match status" value="1"/>
</dbReference>
<evidence type="ECO:0000313" key="3">
    <source>
        <dbReference type="EMBL" id="QEA15196.1"/>
    </source>
</evidence>
<dbReference type="OrthoDB" id="9790710at2"/>
<dbReference type="GO" id="GO:0016757">
    <property type="term" value="F:glycosyltransferase activity"/>
    <property type="evidence" value="ECO:0007669"/>
    <property type="project" value="InterPro"/>
</dbReference>
<dbReference type="InterPro" id="IPR001296">
    <property type="entry name" value="Glyco_trans_1"/>
</dbReference>
<dbReference type="AlphaFoldDB" id="A0A5B8S0X5"/>
<evidence type="ECO:0000313" key="4">
    <source>
        <dbReference type="Proteomes" id="UP000321172"/>
    </source>
</evidence>
<accession>A0A5B8S0X5</accession>
<dbReference type="InterPro" id="IPR050194">
    <property type="entry name" value="Glycosyltransferase_grp1"/>
</dbReference>
<dbReference type="SUPFAM" id="SSF53756">
    <property type="entry name" value="UDP-Glycosyltransferase/glycogen phosphorylase"/>
    <property type="match status" value="1"/>
</dbReference>
<dbReference type="InterPro" id="IPR028098">
    <property type="entry name" value="Glyco_trans_4-like_N"/>
</dbReference>
<dbReference type="RefSeq" id="WP_147089177.1">
    <property type="nucleotide sequence ID" value="NZ_BAABJD010000001.1"/>
</dbReference>
<keyword evidence="4" id="KW-1185">Reference proteome</keyword>
<evidence type="ECO:0000259" key="2">
    <source>
        <dbReference type="Pfam" id="PF13439"/>
    </source>
</evidence>
<dbReference type="KEGG" id="ngf:FRF71_03035"/>